<comment type="pathway">
    <text evidence="12">Porphyrin-containing compound metabolism.</text>
</comment>
<dbReference type="InterPro" id="IPR003780">
    <property type="entry name" value="COX15/CtaA_fam"/>
</dbReference>
<evidence type="ECO:0000256" key="10">
    <source>
        <dbReference type="ARBA" id="ARBA00023136"/>
    </source>
</evidence>
<sequence length="677" mass="73489">MEKMFRKITLFSVVLAFIVVVFGSYVRLSGAGAGCPDWPGCYGQLIITDNADFRTHAALAFPDQPFDIAKAWKQMSYRYLRALLAIFVLLLGLLSWRQKQFRGAAITATLSLVILIGLQAVLSMLAVKTNLMPVIVTGHFLAGMAIFWLLFRLFLLPGQKVAGSDINRQTTGLKNFTVFAILILFLQIALGIWVSTNHAGLACSGFPQCNGMWWPEADYQSALDLFHGLITGYTGVLSFDAQVAANSLHRVGALASFILLGLVMLNASSANYSKPVRKAGLWLSILLFLQVAISVISIKLDMPLWAVVAHSAVSALLMLPLIAISFYSRYAGIEIQQPAIRVEPAQEIFKSGTVTAPVSTVAEEIYVEPTAESLYLRLKSQLKRTRSGLGAALAAIPLGQKEIKKDLLEEIEASLLMADIGLEATTEIIRRLTQNVERQQLNDRAALTNALKQELLSILKPCSKPLLIPRQDKPFVILVVGVNGAGKTTTIGKLAKRLQAQGYKVMLAAGDTFRAAAVEQLQVWGERNNIHVVAQHTGADSASVIYDGIQSAQAKGADVLIADTAGRLHTKSSLMDELRKIKRIMGKLDETAPHEVLLVLDAGTGQNALSQAKLFNEAVTLTGLVVTKLDGTAKGGVIFALAKQFGIPIRYIGVGESIDDLQDFDAETFIDALFVKD</sequence>
<name>A0A8S0WBL3_9GAMM</name>
<dbReference type="CDD" id="cd17874">
    <property type="entry name" value="FtsY"/>
    <property type="match status" value="1"/>
</dbReference>
<keyword evidence="3 15" id="KW-0963">Cytoplasm</keyword>
<feature type="transmembrane region" description="Helical" evidence="16">
    <location>
        <begin position="304"/>
        <end position="327"/>
    </location>
</feature>
<feature type="transmembrane region" description="Helical" evidence="16">
    <location>
        <begin position="131"/>
        <end position="155"/>
    </location>
</feature>
<dbReference type="Gene3D" id="3.40.50.300">
    <property type="entry name" value="P-loop containing nucleotide triphosphate hydrolases"/>
    <property type="match status" value="1"/>
</dbReference>
<dbReference type="PROSITE" id="PS00300">
    <property type="entry name" value="SRP54"/>
    <property type="match status" value="1"/>
</dbReference>
<evidence type="ECO:0000256" key="1">
    <source>
        <dbReference type="ARBA" id="ARBA00004141"/>
    </source>
</evidence>
<feature type="transmembrane region" description="Helical" evidence="16">
    <location>
        <begin position="103"/>
        <end position="125"/>
    </location>
</feature>
<dbReference type="InterPro" id="IPR013822">
    <property type="entry name" value="Signal_recog_particl_SRP54_hlx"/>
</dbReference>
<dbReference type="GO" id="GO:0005047">
    <property type="term" value="F:signal recognition particle binding"/>
    <property type="evidence" value="ECO:0007669"/>
    <property type="project" value="TreeGrafter"/>
</dbReference>
<dbReference type="GO" id="GO:0005886">
    <property type="term" value="C:plasma membrane"/>
    <property type="evidence" value="ECO:0007669"/>
    <property type="project" value="UniProtKB-SubCell"/>
</dbReference>
<evidence type="ECO:0000256" key="12">
    <source>
        <dbReference type="ARBA" id="ARBA00023444"/>
    </source>
</evidence>
<dbReference type="SUPFAM" id="SSF47364">
    <property type="entry name" value="Domain of the SRP/SRP receptor G-proteins"/>
    <property type="match status" value="1"/>
</dbReference>
<evidence type="ECO:0000313" key="18">
    <source>
        <dbReference type="EMBL" id="CAA9891773.1"/>
    </source>
</evidence>
<dbReference type="SMART" id="SM00382">
    <property type="entry name" value="AAA"/>
    <property type="match status" value="1"/>
</dbReference>
<dbReference type="InterPro" id="IPR000897">
    <property type="entry name" value="SRP54_GTPase_dom"/>
</dbReference>
<evidence type="ECO:0000256" key="7">
    <source>
        <dbReference type="ARBA" id="ARBA00022989"/>
    </source>
</evidence>
<feature type="binding site" evidence="15">
    <location>
        <begin position="481"/>
        <end position="488"/>
    </location>
    <ligand>
        <name>GTP</name>
        <dbReference type="ChEBI" id="CHEBI:37565"/>
    </ligand>
</feature>
<comment type="subcellular location">
    <subcellularLocation>
        <location evidence="15">Cell membrane</location>
        <topology evidence="15">Peripheral membrane protein</topology>
        <orientation evidence="15">Cytoplasmic side</orientation>
    </subcellularLocation>
    <subcellularLocation>
        <location evidence="15">Cytoplasm</location>
    </subcellularLocation>
    <subcellularLocation>
        <location evidence="1">Membrane</location>
        <topology evidence="1">Multi-pass membrane protein</topology>
    </subcellularLocation>
</comment>
<evidence type="ECO:0000256" key="13">
    <source>
        <dbReference type="ARBA" id="ARBA00048027"/>
    </source>
</evidence>
<keyword evidence="11 15" id="KW-0675">Receptor</keyword>
<dbReference type="InterPro" id="IPR027417">
    <property type="entry name" value="P-loop_NTPase"/>
</dbReference>
<dbReference type="FunFam" id="3.40.50.300:FF:000053">
    <property type="entry name" value="Signal recognition particle receptor FtsY"/>
    <property type="match status" value="1"/>
</dbReference>
<dbReference type="GO" id="GO:0003924">
    <property type="term" value="F:GTPase activity"/>
    <property type="evidence" value="ECO:0007669"/>
    <property type="project" value="UniProtKB-UniRule"/>
</dbReference>
<feature type="binding site" evidence="15">
    <location>
        <begin position="627"/>
        <end position="630"/>
    </location>
    <ligand>
        <name>GTP</name>
        <dbReference type="ChEBI" id="CHEBI:37565"/>
    </ligand>
</feature>
<evidence type="ECO:0000256" key="4">
    <source>
        <dbReference type="ARBA" id="ARBA00022692"/>
    </source>
</evidence>
<keyword evidence="4 16" id="KW-0812">Transmembrane</keyword>
<evidence type="ECO:0000259" key="17">
    <source>
        <dbReference type="PROSITE" id="PS00300"/>
    </source>
</evidence>
<keyword evidence="10 15" id="KW-0472">Membrane</keyword>
<keyword evidence="7 16" id="KW-1133">Transmembrane helix</keyword>
<keyword evidence="8" id="KW-0350">Heme biosynthesis</keyword>
<comment type="caution">
    <text evidence="18">The sequence shown here is derived from an EMBL/GenBank/DDBJ whole genome shotgun (WGS) entry which is preliminary data.</text>
</comment>
<dbReference type="HAMAP" id="MF_00920">
    <property type="entry name" value="FtsY"/>
    <property type="match status" value="1"/>
</dbReference>
<feature type="domain" description="SRP54-type proteins GTP-binding" evidence="17">
    <location>
        <begin position="648"/>
        <end position="661"/>
    </location>
</feature>
<dbReference type="NCBIfam" id="TIGR00064">
    <property type="entry name" value="ftsY"/>
    <property type="match status" value="1"/>
</dbReference>
<dbReference type="InterPro" id="IPR004390">
    <property type="entry name" value="SR_rcpt_FtsY"/>
</dbReference>
<dbReference type="FunFam" id="1.20.120.140:FF:000002">
    <property type="entry name" value="Signal recognition particle receptor FtsY"/>
    <property type="match status" value="1"/>
</dbReference>
<keyword evidence="6 15" id="KW-0378">Hydrolase</keyword>
<evidence type="ECO:0000256" key="14">
    <source>
        <dbReference type="ARBA" id="ARBA00053570"/>
    </source>
</evidence>
<dbReference type="InterPro" id="IPR042101">
    <property type="entry name" value="SRP54_N_sf"/>
</dbReference>
<evidence type="ECO:0000256" key="6">
    <source>
        <dbReference type="ARBA" id="ARBA00022801"/>
    </source>
</evidence>
<comment type="similarity">
    <text evidence="15">Belongs to the GTP-binding SRP family. FtsY subfamily.</text>
</comment>
<dbReference type="Pfam" id="PF00448">
    <property type="entry name" value="SRP54"/>
    <property type="match status" value="1"/>
</dbReference>
<comment type="catalytic activity">
    <reaction evidence="13 15">
        <text>GTP + H2O = GDP + phosphate + H(+)</text>
        <dbReference type="Rhea" id="RHEA:19669"/>
        <dbReference type="ChEBI" id="CHEBI:15377"/>
        <dbReference type="ChEBI" id="CHEBI:15378"/>
        <dbReference type="ChEBI" id="CHEBI:37565"/>
        <dbReference type="ChEBI" id="CHEBI:43474"/>
        <dbReference type="ChEBI" id="CHEBI:58189"/>
        <dbReference type="EC" id="3.6.5.4"/>
    </reaction>
</comment>
<keyword evidence="19" id="KW-1185">Reference proteome</keyword>
<feature type="transmembrane region" description="Helical" evidence="16">
    <location>
        <begin position="176"/>
        <end position="194"/>
    </location>
</feature>
<feature type="binding site" evidence="15">
    <location>
        <begin position="563"/>
        <end position="567"/>
    </location>
    <ligand>
        <name>GTP</name>
        <dbReference type="ChEBI" id="CHEBI:37565"/>
    </ligand>
</feature>
<feature type="transmembrane region" description="Helical" evidence="16">
    <location>
        <begin position="279"/>
        <end position="298"/>
    </location>
</feature>
<dbReference type="Proteomes" id="UP000494216">
    <property type="component" value="Unassembled WGS sequence"/>
</dbReference>
<evidence type="ECO:0000256" key="9">
    <source>
        <dbReference type="ARBA" id="ARBA00023134"/>
    </source>
</evidence>
<dbReference type="GO" id="GO:0005737">
    <property type="term" value="C:cytoplasm"/>
    <property type="evidence" value="ECO:0007669"/>
    <property type="project" value="UniProtKB-SubCell"/>
</dbReference>
<protein>
    <recommendedName>
        <fullName evidence="15">Signal recognition particle receptor FtsY</fullName>
        <shortName evidence="15">SRP receptor</shortName>
        <ecNumber evidence="15">3.6.5.4</ecNumber>
    </recommendedName>
</protein>
<dbReference type="Gene3D" id="1.20.120.140">
    <property type="entry name" value="Signal recognition particle SRP54, nucleotide-binding domain"/>
    <property type="match status" value="1"/>
</dbReference>
<evidence type="ECO:0000256" key="3">
    <source>
        <dbReference type="ARBA" id="ARBA00022490"/>
    </source>
</evidence>
<evidence type="ECO:0000256" key="8">
    <source>
        <dbReference type="ARBA" id="ARBA00023133"/>
    </source>
</evidence>
<dbReference type="PANTHER" id="PTHR43134">
    <property type="entry name" value="SIGNAL RECOGNITION PARTICLE RECEPTOR SUBUNIT ALPHA"/>
    <property type="match status" value="1"/>
</dbReference>
<accession>A0A8S0WBL3</accession>
<organism evidence="18 19">
    <name type="scientific">Candidatus Methylobacter favarea</name>
    <dbReference type="NCBI Taxonomy" id="2707345"/>
    <lineage>
        <taxon>Bacteria</taxon>
        <taxon>Pseudomonadati</taxon>
        <taxon>Pseudomonadota</taxon>
        <taxon>Gammaproteobacteria</taxon>
        <taxon>Methylococcales</taxon>
        <taxon>Methylococcaceae</taxon>
        <taxon>Methylobacter</taxon>
    </lineage>
</organism>
<gene>
    <name evidence="15 18" type="primary">ftsY</name>
    <name evidence="18" type="ORF">METHB2_50044</name>
</gene>
<keyword evidence="2 15" id="KW-1003">Cell membrane</keyword>
<dbReference type="GO" id="GO:0006784">
    <property type="term" value="P:heme A biosynthetic process"/>
    <property type="evidence" value="ECO:0007669"/>
    <property type="project" value="InterPro"/>
</dbReference>
<dbReference type="Pfam" id="PF02628">
    <property type="entry name" value="COX15-CtaA"/>
    <property type="match status" value="1"/>
</dbReference>
<dbReference type="Pfam" id="PF02881">
    <property type="entry name" value="SRP54_N"/>
    <property type="match status" value="1"/>
</dbReference>
<dbReference type="EC" id="3.6.5.4" evidence="15"/>
<comment type="subunit">
    <text evidence="15">Part of the signal recognition particle protein translocation system, which is composed of SRP and FtsY. SRP is a ribonucleoprotein composed of Ffh and a 4.5S RNA molecule.</text>
</comment>
<reference evidence="18 19" key="1">
    <citation type="submission" date="2020-02" db="EMBL/GenBank/DDBJ databases">
        <authorList>
            <person name="Hogendoorn C."/>
        </authorList>
    </citation>
    <scope>NUCLEOTIDE SEQUENCE [LARGE SCALE GENOMIC DNA]</scope>
    <source>
        <strain evidence="18">METHB21</strain>
    </source>
</reference>
<dbReference type="InterPro" id="IPR003593">
    <property type="entry name" value="AAA+_ATPase"/>
</dbReference>
<keyword evidence="5 15" id="KW-0547">Nucleotide-binding</keyword>
<evidence type="ECO:0000256" key="11">
    <source>
        <dbReference type="ARBA" id="ARBA00023170"/>
    </source>
</evidence>
<dbReference type="GO" id="GO:0005525">
    <property type="term" value="F:GTP binding"/>
    <property type="evidence" value="ECO:0007669"/>
    <property type="project" value="UniProtKB-UniRule"/>
</dbReference>
<dbReference type="SMART" id="SM00963">
    <property type="entry name" value="SRP54_N"/>
    <property type="match status" value="1"/>
</dbReference>
<dbReference type="AlphaFoldDB" id="A0A8S0WBL3"/>
<evidence type="ECO:0000256" key="15">
    <source>
        <dbReference type="HAMAP-Rule" id="MF_00920"/>
    </source>
</evidence>
<dbReference type="PANTHER" id="PTHR43134:SF1">
    <property type="entry name" value="SIGNAL RECOGNITION PARTICLE RECEPTOR SUBUNIT ALPHA"/>
    <property type="match status" value="1"/>
</dbReference>
<keyword evidence="9 15" id="KW-0342">GTP-binding</keyword>
<evidence type="ECO:0000256" key="16">
    <source>
        <dbReference type="SAM" id="Phobius"/>
    </source>
</evidence>
<dbReference type="GO" id="GO:0006614">
    <property type="term" value="P:SRP-dependent cotranslational protein targeting to membrane"/>
    <property type="evidence" value="ECO:0007669"/>
    <property type="project" value="InterPro"/>
</dbReference>
<dbReference type="SMART" id="SM00962">
    <property type="entry name" value="SRP54"/>
    <property type="match status" value="1"/>
</dbReference>
<evidence type="ECO:0000256" key="2">
    <source>
        <dbReference type="ARBA" id="ARBA00022475"/>
    </source>
</evidence>
<dbReference type="InterPro" id="IPR036225">
    <property type="entry name" value="SRP/SRP_N"/>
</dbReference>
<evidence type="ECO:0000313" key="19">
    <source>
        <dbReference type="Proteomes" id="UP000494216"/>
    </source>
</evidence>
<feature type="transmembrane region" description="Helical" evidence="16">
    <location>
        <begin position="247"/>
        <end position="267"/>
    </location>
</feature>
<dbReference type="EMBL" id="CADCXN010000080">
    <property type="protein sequence ID" value="CAA9891773.1"/>
    <property type="molecule type" value="Genomic_DNA"/>
</dbReference>
<feature type="transmembrane region" description="Helical" evidence="16">
    <location>
        <begin position="79"/>
        <end position="96"/>
    </location>
</feature>
<proteinExistence type="inferred from homology"/>
<comment type="function">
    <text evidence="14 15">Involved in targeting and insertion of nascent membrane proteins into the cytoplasmic membrane. Acts as a receptor for the complex formed by the signal recognition particle (SRP) and the ribosome-nascent chain (RNC). Interaction with SRP-RNC leads to the transfer of the RNC complex to the Sec translocase for insertion into the membrane, the hydrolysis of GTP by both Ffh and FtsY, and the dissociation of the SRP-FtsY complex into the individual components.</text>
</comment>
<evidence type="ECO:0000256" key="5">
    <source>
        <dbReference type="ARBA" id="ARBA00022741"/>
    </source>
</evidence>
<dbReference type="SUPFAM" id="SSF52540">
    <property type="entry name" value="P-loop containing nucleoside triphosphate hydrolases"/>
    <property type="match status" value="1"/>
</dbReference>